<evidence type="ECO:0008006" key="4">
    <source>
        <dbReference type="Google" id="ProtNLM"/>
    </source>
</evidence>
<reference evidence="2 3" key="1">
    <citation type="submission" date="2012-08" db="EMBL/GenBank/DDBJ databases">
        <title>Whole genome shotgun sequence of Kineosphaera limosa NBRC 100340.</title>
        <authorList>
            <person name="Yoshida I."/>
            <person name="Isaki S."/>
            <person name="Hosoyama A."/>
            <person name="Tsuchikane K."/>
            <person name="Katsumata H."/>
            <person name="Ando Y."/>
            <person name="Ohji S."/>
            <person name="Hamada M."/>
            <person name="Tamura T."/>
            <person name="Yamazoe A."/>
            <person name="Yamazaki S."/>
            <person name="Fujita N."/>
        </authorList>
    </citation>
    <scope>NUCLEOTIDE SEQUENCE [LARGE SCALE GENOMIC DNA]</scope>
    <source>
        <strain evidence="2 3">NBRC 100340</strain>
    </source>
</reference>
<organism evidence="2 3">
    <name type="scientific">Kineosphaera limosa NBRC 100340</name>
    <dbReference type="NCBI Taxonomy" id="1184609"/>
    <lineage>
        <taxon>Bacteria</taxon>
        <taxon>Bacillati</taxon>
        <taxon>Actinomycetota</taxon>
        <taxon>Actinomycetes</taxon>
        <taxon>Micrococcales</taxon>
        <taxon>Dermatophilaceae</taxon>
        <taxon>Kineosphaera</taxon>
    </lineage>
</organism>
<sequence>MDAQHTRRWSRVAAGIAAFAALLYSAWLMGPWLNPEHDTTASYVSELAASDQPFSRVFRGFDAAAGLMLALAVGVLLVRDSGSWLARLRRNGPYVALGLFGLATVADSLLPLSCAATADPICAAEEKLGLTPWTHQLHTVSSSLAGALAVVALVWAAARVWRRRREGAAPSWLVAPAIGLALVHTVALGYTLLEIAGLGVGGLGWAQRVSLAALALWWVLLFLSWRRGLPVRSD</sequence>
<feature type="transmembrane region" description="Helical" evidence="1">
    <location>
        <begin position="173"/>
        <end position="193"/>
    </location>
</feature>
<protein>
    <recommendedName>
        <fullName evidence="4">DUF998 domain-containing protein</fullName>
    </recommendedName>
</protein>
<evidence type="ECO:0000313" key="2">
    <source>
        <dbReference type="EMBL" id="GAB98288.1"/>
    </source>
</evidence>
<dbReference type="OrthoDB" id="5150321at2"/>
<feature type="transmembrane region" description="Helical" evidence="1">
    <location>
        <begin position="94"/>
        <end position="118"/>
    </location>
</feature>
<dbReference type="eggNOG" id="COG2267">
    <property type="taxonomic scope" value="Bacteria"/>
</dbReference>
<feature type="transmembrane region" description="Helical" evidence="1">
    <location>
        <begin position="205"/>
        <end position="225"/>
    </location>
</feature>
<dbReference type="Pfam" id="PF06197">
    <property type="entry name" value="DUF998"/>
    <property type="match status" value="1"/>
</dbReference>
<keyword evidence="1" id="KW-0472">Membrane</keyword>
<proteinExistence type="predicted"/>
<feature type="transmembrane region" description="Helical" evidence="1">
    <location>
        <begin position="63"/>
        <end position="82"/>
    </location>
</feature>
<keyword evidence="1" id="KW-1133">Transmembrane helix</keyword>
<dbReference type="Proteomes" id="UP000008366">
    <property type="component" value="Unassembled WGS sequence"/>
</dbReference>
<evidence type="ECO:0000313" key="3">
    <source>
        <dbReference type="Proteomes" id="UP000008366"/>
    </source>
</evidence>
<gene>
    <name evidence="2" type="ORF">KILIM_122_00050</name>
</gene>
<keyword evidence="1" id="KW-0812">Transmembrane</keyword>
<dbReference type="EMBL" id="BAHD01000122">
    <property type="protein sequence ID" value="GAB98288.1"/>
    <property type="molecule type" value="Genomic_DNA"/>
</dbReference>
<dbReference type="RefSeq" id="WP_006594820.1">
    <property type="nucleotide sequence ID" value="NZ_BAHD01000122.1"/>
</dbReference>
<feature type="transmembrane region" description="Helical" evidence="1">
    <location>
        <begin position="12"/>
        <end position="33"/>
    </location>
</feature>
<dbReference type="STRING" id="1184609.KILIM_122_00050"/>
<dbReference type="InterPro" id="IPR009339">
    <property type="entry name" value="DUF998"/>
</dbReference>
<dbReference type="AlphaFoldDB" id="K6VQ36"/>
<evidence type="ECO:0000256" key="1">
    <source>
        <dbReference type="SAM" id="Phobius"/>
    </source>
</evidence>
<name>K6VQ36_9MICO</name>
<feature type="transmembrane region" description="Helical" evidence="1">
    <location>
        <begin position="138"/>
        <end position="161"/>
    </location>
</feature>
<comment type="caution">
    <text evidence="2">The sequence shown here is derived from an EMBL/GenBank/DDBJ whole genome shotgun (WGS) entry which is preliminary data.</text>
</comment>
<accession>K6VQ36</accession>
<keyword evidence="3" id="KW-1185">Reference proteome</keyword>